<evidence type="ECO:0000313" key="4">
    <source>
        <dbReference type="Proteomes" id="UP000594759"/>
    </source>
</evidence>
<sequence length="149" mass="16761">MKKITMALSLVLFTVLGAFAQIEKPVTWSYAAKKVSSTEAVLYIKATIDDKWHIYSQNMQDGGPIKTSFTFSPSKDFSLIGKTIEPKAIKKYESTFKMNVSYFENAVVFQQKVKLNKAATTVKGKVEFMVCNDKQCLPPDEVEFSIPVK</sequence>
<dbReference type="InterPro" id="IPR036929">
    <property type="entry name" value="DsbDN_sf"/>
</dbReference>
<dbReference type="Gene3D" id="2.60.40.1250">
    <property type="entry name" value="Thiol:disulfide interchange protein DsbD, N-terminal domain"/>
    <property type="match status" value="1"/>
</dbReference>
<keyword evidence="1" id="KW-0732">Signal</keyword>
<accession>A0A7U3SP54</accession>
<evidence type="ECO:0000259" key="2">
    <source>
        <dbReference type="Pfam" id="PF11412"/>
    </source>
</evidence>
<reference evidence="3 4" key="1">
    <citation type="submission" date="2020-11" db="EMBL/GenBank/DDBJ databases">
        <title>Pedobacter endophytica, an endophytic bacteria isolated form Carex pumila.</title>
        <authorList>
            <person name="Peng Y."/>
            <person name="Jiang L."/>
            <person name="Lee J."/>
        </authorList>
    </citation>
    <scope>NUCLEOTIDE SEQUENCE [LARGE SCALE GENOMIC DNA]</scope>
    <source>
        <strain evidence="3 4">JBR3-12</strain>
    </source>
</reference>
<feature type="domain" description="Thiol:disulfide interchange protein DsbD N-terminal" evidence="2">
    <location>
        <begin position="34"/>
        <end position="144"/>
    </location>
</feature>
<dbReference type="Proteomes" id="UP000594759">
    <property type="component" value="Chromosome"/>
</dbReference>
<gene>
    <name evidence="3" type="ORF">IZT61_13395</name>
</gene>
<proteinExistence type="predicted"/>
<keyword evidence="4" id="KW-1185">Reference proteome</keyword>
<protein>
    <submittedName>
        <fullName evidence="3">Protein-disulfide reductase DsbD N-terminal domain-containing protein</fullName>
    </submittedName>
</protein>
<organism evidence="3 4">
    <name type="scientific">Pedobacter endophyticus</name>
    <dbReference type="NCBI Taxonomy" id="2789740"/>
    <lineage>
        <taxon>Bacteria</taxon>
        <taxon>Pseudomonadati</taxon>
        <taxon>Bacteroidota</taxon>
        <taxon>Sphingobacteriia</taxon>
        <taxon>Sphingobacteriales</taxon>
        <taxon>Sphingobacteriaceae</taxon>
        <taxon>Pedobacter</taxon>
    </lineage>
</organism>
<dbReference type="InterPro" id="IPR028250">
    <property type="entry name" value="DsbDN"/>
</dbReference>
<feature type="signal peptide" evidence="1">
    <location>
        <begin position="1"/>
        <end position="20"/>
    </location>
</feature>
<feature type="chain" id="PRO_5032275442" evidence="1">
    <location>
        <begin position="21"/>
        <end position="149"/>
    </location>
</feature>
<evidence type="ECO:0000313" key="3">
    <source>
        <dbReference type="EMBL" id="QPH38093.1"/>
    </source>
</evidence>
<dbReference type="RefSeq" id="WP_196097403.1">
    <property type="nucleotide sequence ID" value="NZ_CP064939.1"/>
</dbReference>
<name>A0A7U3SP54_9SPHI</name>
<dbReference type="KEGG" id="pex:IZT61_13395"/>
<dbReference type="EMBL" id="CP064939">
    <property type="protein sequence ID" value="QPH38093.1"/>
    <property type="molecule type" value="Genomic_DNA"/>
</dbReference>
<evidence type="ECO:0000256" key="1">
    <source>
        <dbReference type="SAM" id="SignalP"/>
    </source>
</evidence>
<dbReference type="Pfam" id="PF11412">
    <property type="entry name" value="DsbD_N"/>
    <property type="match status" value="1"/>
</dbReference>
<dbReference type="AlphaFoldDB" id="A0A7U3SP54"/>